<keyword evidence="3" id="KW-1185">Reference proteome</keyword>
<dbReference type="HOGENOM" id="CLU_1600987_0_0_11"/>
<proteinExistence type="predicted"/>
<feature type="transmembrane region" description="Helical" evidence="1">
    <location>
        <begin position="40"/>
        <end position="57"/>
    </location>
</feature>
<evidence type="ECO:0000313" key="3">
    <source>
        <dbReference type="Proteomes" id="UP000001213"/>
    </source>
</evidence>
<dbReference type="AlphaFoldDB" id="D5UNI1"/>
<keyword evidence="1" id="KW-1133">Transmembrane helix</keyword>
<reference evidence="3" key="1">
    <citation type="submission" date="2010-03" db="EMBL/GenBank/DDBJ databases">
        <title>The complete chromosome of Tsukamurella paurometabola DSM 20162.</title>
        <authorList>
            <consortium name="US DOE Joint Genome Institute (JGI-PGF)"/>
            <person name="Lucas S."/>
            <person name="Copeland A."/>
            <person name="Lapidus A."/>
            <person name="Glavina del Rio T."/>
            <person name="Dalin E."/>
            <person name="Tice H."/>
            <person name="Bruce D."/>
            <person name="Goodwin L."/>
            <person name="Pitluck S."/>
            <person name="Kyrpides N."/>
            <person name="Mavromatis K."/>
            <person name="Ivanova N."/>
            <person name="Mikhailova N."/>
            <person name="Munk A.C."/>
            <person name="Brettin T."/>
            <person name="Detter J.C."/>
            <person name="Tapia R."/>
            <person name="Han C."/>
            <person name="Larimer F."/>
            <person name="Land M."/>
            <person name="Hauser L."/>
            <person name="Markowitz V."/>
            <person name="Cheng J.-F."/>
            <person name="Hugenholtz P."/>
            <person name="Woyke T."/>
            <person name="Wu D."/>
            <person name="Jando M."/>
            <person name="Brambilla E."/>
            <person name="Klenk H.-P."/>
            <person name="Eisen J.A."/>
        </authorList>
    </citation>
    <scope>NUCLEOTIDE SEQUENCE [LARGE SCALE GENOMIC DNA]</scope>
    <source>
        <strain evidence="3">ATCC 8368 / DSM 20162 / CCUG 35730 / CIP 100753 / JCM 10117 / KCTC 9821 / NBRC 16120 / NCIMB 702349 / NCTC 13040</strain>
    </source>
</reference>
<dbReference type="EMBL" id="CP001966">
    <property type="protein sequence ID" value="ADG80676.1"/>
    <property type="molecule type" value="Genomic_DNA"/>
</dbReference>
<name>D5UNI1_TSUPD</name>
<evidence type="ECO:0000256" key="1">
    <source>
        <dbReference type="SAM" id="Phobius"/>
    </source>
</evidence>
<accession>D5UNI1</accession>
<protein>
    <submittedName>
        <fullName evidence="2">Uncharacterized protein</fullName>
    </submittedName>
</protein>
<dbReference type="RefSeq" id="WP_013128665.1">
    <property type="nucleotide sequence ID" value="NC_014158.1"/>
</dbReference>
<gene>
    <name evidence="2" type="ordered locus">Tpau_4107</name>
</gene>
<dbReference type="KEGG" id="tpr:Tpau_4107"/>
<dbReference type="Proteomes" id="UP000001213">
    <property type="component" value="Chromosome"/>
</dbReference>
<feature type="transmembrane region" description="Helical" evidence="1">
    <location>
        <begin position="63"/>
        <end position="83"/>
    </location>
</feature>
<dbReference type="eggNOG" id="ENOG5030QCA">
    <property type="taxonomic scope" value="Bacteria"/>
</dbReference>
<dbReference type="STRING" id="521096.Tpau_4107"/>
<reference evidence="2 3" key="2">
    <citation type="journal article" date="2011" name="Stand. Genomic Sci.">
        <title>Complete genome sequence of Tsukamurella paurometabola type strain (no. 33).</title>
        <authorList>
            <person name="Munk A.C."/>
            <person name="Lapidus A."/>
            <person name="Lucas S."/>
            <person name="Nolan M."/>
            <person name="Tice H."/>
            <person name="Cheng J.F."/>
            <person name="Del Rio T.G."/>
            <person name="Goodwin L."/>
            <person name="Pitluck S."/>
            <person name="Liolios K."/>
            <person name="Huntemann M."/>
            <person name="Ivanova N."/>
            <person name="Mavromatis K."/>
            <person name="Mikhailova N."/>
            <person name="Pati A."/>
            <person name="Chen A."/>
            <person name="Palaniappan K."/>
            <person name="Tapia R."/>
            <person name="Han C."/>
            <person name="Land M."/>
            <person name="Hauser L."/>
            <person name="Chang Y.J."/>
            <person name="Jeffries C.D."/>
            <person name="Brettin T."/>
            <person name="Yasawong M."/>
            <person name="Brambilla E.M."/>
            <person name="Rohde M."/>
            <person name="Sikorski J."/>
            <person name="Goker M."/>
            <person name="Detter J.C."/>
            <person name="Woyke T."/>
            <person name="Bristow J."/>
            <person name="Eisen J.A."/>
            <person name="Markowitz V."/>
            <person name="Hugenholtz P."/>
            <person name="Kyrpides N.C."/>
            <person name="Klenk H.P."/>
        </authorList>
    </citation>
    <scope>NUCLEOTIDE SEQUENCE [LARGE SCALE GENOMIC DNA]</scope>
    <source>
        <strain evidence="3">ATCC 8368 / DSM 20162 / CCUG 35730 / CIP 100753 / JCM 10117 / KCTC 9821 / NBRC 16120 / NCIMB 702349 / NCTC 13040</strain>
    </source>
</reference>
<keyword evidence="1" id="KW-0812">Transmembrane</keyword>
<feature type="transmembrane region" description="Helical" evidence="1">
    <location>
        <begin position="104"/>
        <end position="122"/>
    </location>
</feature>
<sequence>MPNDTSHTVEGRVENFILAPSDPTWGDERNRDEYYRAMTVGYYWVAPISLVVSLVAAAEGARITAFAVLWLVPLTQLAAYRYCVRHDVPLAEITSGFFTPKRRAVLAAILIPYLALWCALMVDSDPETIAGAVVGGLLGAAAAAALAVLASRRERRREAAAGEQDDVFE</sequence>
<feature type="transmembrane region" description="Helical" evidence="1">
    <location>
        <begin position="128"/>
        <end position="149"/>
    </location>
</feature>
<organism evidence="2 3">
    <name type="scientific">Tsukamurella paurometabola (strain ATCC 8368 / DSM 20162 / CCUG 35730 / CIP 100753 / JCM 10117 / KCTC 9821 / NBRC 16120 / NCIMB 702349 / NCTC 13040)</name>
    <name type="common">Corynebacterium paurometabolum</name>
    <dbReference type="NCBI Taxonomy" id="521096"/>
    <lineage>
        <taxon>Bacteria</taxon>
        <taxon>Bacillati</taxon>
        <taxon>Actinomycetota</taxon>
        <taxon>Actinomycetes</taxon>
        <taxon>Mycobacteriales</taxon>
        <taxon>Tsukamurellaceae</taxon>
        <taxon>Tsukamurella</taxon>
    </lineage>
</organism>
<keyword evidence="1" id="KW-0472">Membrane</keyword>
<evidence type="ECO:0000313" key="2">
    <source>
        <dbReference type="EMBL" id="ADG80676.1"/>
    </source>
</evidence>